<proteinExistence type="predicted"/>
<sequence>MGSPSYQSLALNIDGLESLDPNDRASVPERVEKAIFRVFWAYTTWHGPDPLQSGVVSNPAEAKKLSGLDLD</sequence>
<comment type="caution">
    <text evidence="1">The sequence shown here is derived from an EMBL/GenBank/DDBJ whole genome shotgun (WGS) entry which is preliminary data.</text>
</comment>
<evidence type="ECO:0000313" key="1">
    <source>
        <dbReference type="EMBL" id="CAF9925354.1"/>
    </source>
</evidence>
<reference evidence="1" key="1">
    <citation type="submission" date="2021-03" db="EMBL/GenBank/DDBJ databases">
        <authorList>
            <person name="Tagirdzhanova G."/>
        </authorList>
    </citation>
    <scope>NUCLEOTIDE SEQUENCE</scope>
</reference>
<accession>A0A8H3FIU0</accession>
<organism evidence="1 2">
    <name type="scientific">Heterodermia speciosa</name>
    <dbReference type="NCBI Taxonomy" id="116794"/>
    <lineage>
        <taxon>Eukaryota</taxon>
        <taxon>Fungi</taxon>
        <taxon>Dikarya</taxon>
        <taxon>Ascomycota</taxon>
        <taxon>Pezizomycotina</taxon>
        <taxon>Lecanoromycetes</taxon>
        <taxon>OSLEUM clade</taxon>
        <taxon>Lecanoromycetidae</taxon>
        <taxon>Caliciales</taxon>
        <taxon>Physciaceae</taxon>
        <taxon>Heterodermia</taxon>
    </lineage>
</organism>
<keyword evidence="2" id="KW-1185">Reference proteome</keyword>
<dbReference type="EMBL" id="CAJPDS010000038">
    <property type="protein sequence ID" value="CAF9925354.1"/>
    <property type="molecule type" value="Genomic_DNA"/>
</dbReference>
<gene>
    <name evidence="1" type="ORF">HETSPECPRED_005813</name>
</gene>
<dbReference type="Proteomes" id="UP000664521">
    <property type="component" value="Unassembled WGS sequence"/>
</dbReference>
<protein>
    <submittedName>
        <fullName evidence="1">Uncharacterized protein</fullName>
    </submittedName>
</protein>
<dbReference type="AlphaFoldDB" id="A0A8H3FIU0"/>
<name>A0A8H3FIU0_9LECA</name>
<evidence type="ECO:0000313" key="2">
    <source>
        <dbReference type="Proteomes" id="UP000664521"/>
    </source>
</evidence>